<dbReference type="SUPFAM" id="SSF56059">
    <property type="entry name" value="Glutathione synthetase ATP-binding domain-like"/>
    <property type="match status" value="1"/>
</dbReference>
<dbReference type="InterPro" id="IPR039523">
    <property type="entry name" value="RimK-rel_E_lig_ATP-grasp"/>
</dbReference>
<organism evidence="2 3">
    <name type="scientific">Butyricimonas virosa</name>
    <dbReference type="NCBI Taxonomy" id="544645"/>
    <lineage>
        <taxon>Bacteria</taxon>
        <taxon>Pseudomonadati</taxon>
        <taxon>Bacteroidota</taxon>
        <taxon>Bacteroidia</taxon>
        <taxon>Bacteroidales</taxon>
        <taxon>Odoribacteraceae</taxon>
        <taxon>Butyricimonas</taxon>
    </lineage>
</organism>
<evidence type="ECO:0000313" key="3">
    <source>
        <dbReference type="Proteomes" id="UP000286038"/>
    </source>
</evidence>
<protein>
    <recommendedName>
        <fullName evidence="1">Alpha-L-glutamate ligase-related protein ATP-grasp domain-containing protein</fullName>
    </recommendedName>
</protein>
<reference evidence="2 3" key="1">
    <citation type="submission" date="2018-08" db="EMBL/GenBank/DDBJ databases">
        <title>A genome reference for cultivated species of the human gut microbiota.</title>
        <authorList>
            <person name="Zou Y."/>
            <person name="Xue W."/>
            <person name="Luo G."/>
        </authorList>
    </citation>
    <scope>NUCLEOTIDE SEQUENCE [LARGE SCALE GENOMIC DNA]</scope>
    <source>
        <strain evidence="2 3">AF34-33</strain>
    </source>
</reference>
<name>A0A415QP42_9BACT</name>
<dbReference type="AlphaFoldDB" id="A0A415QP42"/>
<dbReference type="Pfam" id="PF14397">
    <property type="entry name" value="ATPgrasp_ST"/>
    <property type="match status" value="1"/>
</dbReference>
<evidence type="ECO:0000313" key="2">
    <source>
        <dbReference type="EMBL" id="RHM46200.1"/>
    </source>
</evidence>
<evidence type="ECO:0000259" key="1">
    <source>
        <dbReference type="Pfam" id="PF14397"/>
    </source>
</evidence>
<dbReference type="Proteomes" id="UP000286038">
    <property type="component" value="Unassembled WGS sequence"/>
</dbReference>
<comment type="caution">
    <text evidence="2">The sequence shown here is derived from an EMBL/GenBank/DDBJ whole genome shotgun (WGS) entry which is preliminary data.</text>
</comment>
<gene>
    <name evidence="2" type="ORF">DWZ68_04385</name>
</gene>
<sequence length="377" mass="43977">MKIIDLTRELIRCYLDRLDNRTQLLYVKKIMAENNIPNRPVEGENLFKKKWSKLSSDVMVEYYRCFSQYIGADIDILSGNISVRFIEPILNPLKYRDYYEDKNIYGKQFPKNWLPKTYLRNMNGIFMDEDYNVIKGFSNKFLSSLVKNVDRCVIKPTVNSCSGQRVRVFQRKDEYLLDQYGEILSLEMLLREYRDNFIIQECVEQSEFMAQFNSTSVNTLRIVVYRSVTDNNLYVTNSILRIGLKDSVIDNAHAGGVFIGIDNNGKLGNVLSNTFGVKQTIFNGINFKELGYVIPNYNNVMLFSKNIAQQIPHHRLIALDIALDSNNNPRLIEYNIGAFSYWLFQFVEQPALKGYTDEIIDYCKNYKDNIVRNNIVL</sequence>
<feature type="domain" description="Alpha-L-glutamate ligase-related protein ATP-grasp" evidence="1">
    <location>
        <begin position="122"/>
        <end position="356"/>
    </location>
</feature>
<accession>A0A415QP42</accession>
<proteinExistence type="predicted"/>
<dbReference type="EMBL" id="QRPV01000003">
    <property type="protein sequence ID" value="RHM46200.1"/>
    <property type="molecule type" value="Genomic_DNA"/>
</dbReference>